<dbReference type="GO" id="GO:0032259">
    <property type="term" value="P:methylation"/>
    <property type="evidence" value="ECO:0007669"/>
    <property type="project" value="UniProtKB-KW"/>
</dbReference>
<keyword evidence="2 5" id="KW-0808">Transferase</keyword>
<dbReference type="GO" id="GO:0008168">
    <property type="term" value="F:methyltransferase activity"/>
    <property type="evidence" value="ECO:0007669"/>
    <property type="project" value="UniProtKB-KW"/>
</dbReference>
<evidence type="ECO:0000313" key="6">
    <source>
        <dbReference type="Proteomes" id="UP000507962"/>
    </source>
</evidence>
<evidence type="ECO:0000256" key="1">
    <source>
        <dbReference type="ARBA" id="ARBA00022603"/>
    </source>
</evidence>
<dbReference type="Pfam" id="PF03848">
    <property type="entry name" value="TehB"/>
    <property type="match status" value="1"/>
</dbReference>
<dbReference type="EMBL" id="CAADHO010000005">
    <property type="protein sequence ID" value="VFQ45399.1"/>
    <property type="molecule type" value="Genomic_DNA"/>
</dbReference>
<reference evidence="5 6" key="1">
    <citation type="submission" date="2019-03" db="EMBL/GenBank/DDBJ databases">
        <authorList>
            <person name="Nijsse B."/>
        </authorList>
    </citation>
    <scope>NUCLEOTIDE SEQUENCE [LARGE SCALE GENOMIC DNA]</scope>
    <source>
        <strain evidence="5">Desulfoluna butyratoxydans MSL71</strain>
    </source>
</reference>
<evidence type="ECO:0000256" key="3">
    <source>
        <dbReference type="ARBA" id="ARBA00022691"/>
    </source>
</evidence>
<evidence type="ECO:0000256" key="2">
    <source>
        <dbReference type="ARBA" id="ARBA00022679"/>
    </source>
</evidence>
<dbReference type="RefSeq" id="WP_180141886.1">
    <property type="nucleotide sequence ID" value="NZ_CAADHO010000005.1"/>
</dbReference>
<keyword evidence="6" id="KW-1185">Reference proteome</keyword>
<proteinExistence type="predicted"/>
<evidence type="ECO:0000313" key="5">
    <source>
        <dbReference type="EMBL" id="VFQ45399.1"/>
    </source>
</evidence>
<dbReference type="PANTHER" id="PTHR43464">
    <property type="entry name" value="METHYLTRANSFERASE"/>
    <property type="match status" value="1"/>
</dbReference>
<dbReference type="Proteomes" id="UP000507962">
    <property type="component" value="Unassembled WGS sequence"/>
</dbReference>
<dbReference type="SUPFAM" id="SSF53335">
    <property type="entry name" value="S-adenosyl-L-methionine-dependent methyltransferases"/>
    <property type="match status" value="1"/>
</dbReference>
<keyword evidence="1 5" id="KW-0489">Methyltransferase</keyword>
<dbReference type="Gene3D" id="3.40.50.150">
    <property type="entry name" value="Vaccinia Virus protein VP39"/>
    <property type="match status" value="1"/>
</dbReference>
<protein>
    <submittedName>
        <fullName evidence="5">S-adenosyl-l-methionine-dependent methyltransferase</fullName>
    </submittedName>
</protein>
<keyword evidence="3" id="KW-0949">S-adenosyl-L-methionine</keyword>
<evidence type="ECO:0000259" key="4">
    <source>
        <dbReference type="Pfam" id="PF03848"/>
    </source>
</evidence>
<sequence>MRPLWETTYADLHAKSFGNAGKEVLDLIPLLPARAKVLDLGCGDGRNAIPLARAGFTVTAVDISEAGIRKLDMLAARDGLTIHSSVGDMTRFEFPEEYDLIISHGCLHFVKPSQWEEMIERFKAHTAPSGFNVITVFTDAIPAPPDLAPLCVGLFREGELYERYSEWETILKKSYTFEDEHAGGIRHTHAANKLVVRNCRMG</sequence>
<accession>A0A4U8YQ69</accession>
<name>A0A4U8YQ69_9BACT</name>
<dbReference type="InterPro" id="IPR015985">
    <property type="entry name" value="TehB-like_dom"/>
</dbReference>
<dbReference type="PANTHER" id="PTHR43464:SF19">
    <property type="entry name" value="UBIQUINONE BIOSYNTHESIS O-METHYLTRANSFERASE, MITOCHONDRIAL"/>
    <property type="match status" value="1"/>
</dbReference>
<dbReference type="InterPro" id="IPR029063">
    <property type="entry name" value="SAM-dependent_MTases_sf"/>
</dbReference>
<gene>
    <name evidence="5" type="ORF">MSL71_30560</name>
</gene>
<feature type="domain" description="Tellurite resistance methyltransferase TehB-like" evidence="4">
    <location>
        <begin position="23"/>
        <end position="170"/>
    </location>
</feature>
<dbReference type="AlphaFoldDB" id="A0A4U8YQ69"/>
<dbReference type="CDD" id="cd02440">
    <property type="entry name" value="AdoMet_MTases"/>
    <property type="match status" value="1"/>
</dbReference>
<organism evidence="5 6">
    <name type="scientific">Desulfoluna butyratoxydans</name>
    <dbReference type="NCBI Taxonomy" id="231438"/>
    <lineage>
        <taxon>Bacteria</taxon>
        <taxon>Pseudomonadati</taxon>
        <taxon>Thermodesulfobacteriota</taxon>
        <taxon>Desulfobacteria</taxon>
        <taxon>Desulfobacterales</taxon>
        <taxon>Desulfolunaceae</taxon>
        <taxon>Desulfoluna</taxon>
    </lineage>
</organism>